<keyword evidence="2" id="KW-0560">Oxidoreductase</keyword>
<dbReference type="FunFam" id="3.20.20.100:FF:000014">
    <property type="entry name" value="NAD(P)-linked oxidoreductase superfamily protein"/>
    <property type="match status" value="1"/>
</dbReference>
<dbReference type="PROSITE" id="PS00062">
    <property type="entry name" value="ALDOKETO_REDUCTASE_2"/>
    <property type="match status" value="1"/>
</dbReference>
<evidence type="ECO:0000256" key="4">
    <source>
        <dbReference type="PIRSR" id="PIRSR000097-2"/>
    </source>
</evidence>
<feature type="domain" description="NADP-dependent oxidoreductase" evidence="6">
    <location>
        <begin position="27"/>
        <end position="300"/>
    </location>
</feature>
<dbReference type="CDD" id="cd19124">
    <property type="entry name" value="AKR_AKR4A_4B"/>
    <property type="match status" value="1"/>
</dbReference>
<evidence type="ECO:0000256" key="2">
    <source>
        <dbReference type="ARBA" id="ARBA00023002"/>
    </source>
</evidence>
<dbReference type="GO" id="GO:0016616">
    <property type="term" value="F:oxidoreductase activity, acting on the CH-OH group of donors, NAD or NADP as acceptor"/>
    <property type="evidence" value="ECO:0007669"/>
    <property type="project" value="InterPro"/>
</dbReference>
<dbReference type="SUPFAM" id="SSF51430">
    <property type="entry name" value="NAD(P)-linked oxidoreductase"/>
    <property type="match status" value="1"/>
</dbReference>
<feature type="active site" description="Proton donor" evidence="3">
    <location>
        <position position="63"/>
    </location>
</feature>
<dbReference type="OrthoDB" id="416253at2759"/>
<feature type="site" description="Lowers pKa of active site Tyr" evidence="5">
    <location>
        <position position="93"/>
    </location>
</feature>
<evidence type="ECO:0000256" key="3">
    <source>
        <dbReference type="PIRSR" id="PIRSR000097-1"/>
    </source>
</evidence>
<organism evidence="7 8">
    <name type="scientific">Durio zibethinus</name>
    <name type="common">Durian</name>
    <dbReference type="NCBI Taxonomy" id="66656"/>
    <lineage>
        <taxon>Eukaryota</taxon>
        <taxon>Viridiplantae</taxon>
        <taxon>Streptophyta</taxon>
        <taxon>Embryophyta</taxon>
        <taxon>Tracheophyta</taxon>
        <taxon>Spermatophyta</taxon>
        <taxon>Magnoliopsida</taxon>
        <taxon>eudicotyledons</taxon>
        <taxon>Gunneridae</taxon>
        <taxon>Pentapetalae</taxon>
        <taxon>rosids</taxon>
        <taxon>malvids</taxon>
        <taxon>Malvales</taxon>
        <taxon>Malvaceae</taxon>
        <taxon>Helicteroideae</taxon>
        <taxon>Durio</taxon>
    </lineage>
</organism>
<accession>A0A6P5XCM1</accession>
<dbReference type="Gene3D" id="3.20.20.100">
    <property type="entry name" value="NADP-dependent oxidoreductase domain"/>
    <property type="match status" value="1"/>
</dbReference>
<dbReference type="PIRSF" id="PIRSF000097">
    <property type="entry name" value="AKR"/>
    <property type="match status" value="1"/>
</dbReference>
<dbReference type="InterPro" id="IPR023210">
    <property type="entry name" value="NADP_OxRdtase_dom"/>
</dbReference>
<dbReference type="InterPro" id="IPR020471">
    <property type="entry name" value="AKR"/>
</dbReference>
<dbReference type="Proteomes" id="UP000515121">
    <property type="component" value="Unplaced"/>
</dbReference>
<dbReference type="AlphaFoldDB" id="A0A6P5XCM1"/>
<gene>
    <name evidence="8" type="primary">LOC111282296</name>
</gene>
<proteinExistence type="predicted"/>
<dbReference type="Pfam" id="PF00248">
    <property type="entry name" value="Aldo_ket_red"/>
    <property type="match status" value="1"/>
</dbReference>
<reference evidence="8" key="1">
    <citation type="submission" date="2025-08" db="UniProtKB">
        <authorList>
            <consortium name="RefSeq"/>
        </authorList>
    </citation>
    <scope>IDENTIFICATION</scope>
    <source>
        <tissue evidence="8">Fruit stalk</tissue>
    </source>
</reference>
<dbReference type="PROSITE" id="PS00063">
    <property type="entry name" value="ALDOKETO_REDUCTASE_3"/>
    <property type="match status" value="1"/>
</dbReference>
<dbReference type="GO" id="GO:0044550">
    <property type="term" value="P:secondary metabolite biosynthetic process"/>
    <property type="evidence" value="ECO:0007669"/>
    <property type="project" value="UniProtKB-ARBA"/>
</dbReference>
<evidence type="ECO:0000256" key="1">
    <source>
        <dbReference type="ARBA" id="ARBA00004721"/>
    </source>
</evidence>
<dbReference type="GeneID" id="111282296"/>
<dbReference type="PANTHER" id="PTHR11732">
    <property type="entry name" value="ALDO/KETO REDUCTASE"/>
    <property type="match status" value="1"/>
</dbReference>
<dbReference type="RefSeq" id="XP_022726058.1">
    <property type="nucleotide sequence ID" value="XM_022870323.1"/>
</dbReference>
<sequence>MDGSVEASCFRIPEHVLSSSGQKMPVLGFGTAVDPPVAPQVIKQAIVQAIELGYRHFDTASVYGTEQPVGEAIIEAISLGLIKSRDELFITSKLWCNDAHGELVLPALRRSLQNLKLEYLDLYLIHWPVSLKQGNFEFLVVNKEDVLPMDFGSVWSAMEDCQRLGLTKSIGVSNFSCKKLTDILALAKIPPAVNQVELNPTWNQKKLREFCNANGIFVTAYSLLGASGTAWGSNRIMEYDVLKEIAEAKGKTVAQICGRWAYELGVGMVVKSFNGERMKQNLEIFNWSLTEDEVKKINDIPQRRHHRGEEFITKDGPFKAVEELWDGEM</sequence>
<protein>
    <submittedName>
        <fullName evidence="8">Non-functional NADPH-dependent codeinone reductase 2-like</fullName>
    </submittedName>
</protein>
<dbReference type="InterPro" id="IPR018170">
    <property type="entry name" value="Aldo/ket_reductase_CS"/>
</dbReference>
<dbReference type="InterPro" id="IPR036812">
    <property type="entry name" value="NAD(P)_OxRdtase_dom_sf"/>
</dbReference>
<evidence type="ECO:0000313" key="8">
    <source>
        <dbReference type="RefSeq" id="XP_022726058.1"/>
    </source>
</evidence>
<dbReference type="PROSITE" id="PS00798">
    <property type="entry name" value="ALDOKETO_REDUCTASE_1"/>
    <property type="match status" value="1"/>
</dbReference>
<dbReference type="InterPro" id="IPR044497">
    <property type="entry name" value="AKR4A/B"/>
</dbReference>
<name>A0A6P5XCM1_DURZI</name>
<evidence type="ECO:0000256" key="5">
    <source>
        <dbReference type="PIRSR" id="PIRSR000097-3"/>
    </source>
</evidence>
<dbReference type="PRINTS" id="PR00069">
    <property type="entry name" value="ALDKETRDTASE"/>
</dbReference>
<evidence type="ECO:0000313" key="7">
    <source>
        <dbReference type="Proteomes" id="UP000515121"/>
    </source>
</evidence>
<feature type="binding site" evidence="4">
    <location>
        <position position="126"/>
    </location>
    <ligand>
        <name>substrate</name>
    </ligand>
</feature>
<evidence type="ECO:0000259" key="6">
    <source>
        <dbReference type="Pfam" id="PF00248"/>
    </source>
</evidence>
<dbReference type="KEGG" id="dzi:111282296"/>
<keyword evidence="7" id="KW-1185">Reference proteome</keyword>
<comment type="pathway">
    <text evidence="1">Secondary metabolite biosynthesis; terpenoid biosynthesis.</text>
</comment>